<dbReference type="WBParaSite" id="TTAC_0000528101-mRNA-1">
    <property type="protein sequence ID" value="TTAC_0000528101-mRNA-1"/>
    <property type="gene ID" value="TTAC_0000528101"/>
</dbReference>
<keyword evidence="2" id="KW-1185">Reference proteome</keyword>
<evidence type="ECO:0000313" key="3">
    <source>
        <dbReference type="WBParaSite" id="TTAC_0000528101-mRNA-1"/>
    </source>
</evidence>
<gene>
    <name evidence="1" type="ORF">TTAC_LOCUS5263</name>
</gene>
<sequence length="148" mass="17002">MTKLYTIVHKPVMQCCTPPRYVIEVEASPPHNSLFPSLHLHSSHLCFPLAPTFHPTRNTFTSTSYSILHITAPHRQCSRHHRNTYFANHIHHLSMQLITFIHHIRVPMGALGKVLLFSTKVAFHRERVLHAMSSDPFSCLSLSVAMWM</sequence>
<accession>A0A0R3WWZ1</accession>
<name>A0A0R3WWZ1_HYDTA</name>
<evidence type="ECO:0000313" key="2">
    <source>
        <dbReference type="Proteomes" id="UP000274429"/>
    </source>
</evidence>
<protein>
    <submittedName>
        <fullName evidence="3">Ovule protein</fullName>
    </submittedName>
</protein>
<reference evidence="1 2" key="2">
    <citation type="submission" date="2018-11" db="EMBL/GenBank/DDBJ databases">
        <authorList>
            <consortium name="Pathogen Informatics"/>
        </authorList>
    </citation>
    <scope>NUCLEOTIDE SEQUENCE [LARGE SCALE GENOMIC DNA]</scope>
</reference>
<proteinExistence type="predicted"/>
<organism evidence="3">
    <name type="scientific">Hydatigena taeniaeformis</name>
    <name type="common">Feline tapeworm</name>
    <name type="synonym">Taenia taeniaeformis</name>
    <dbReference type="NCBI Taxonomy" id="6205"/>
    <lineage>
        <taxon>Eukaryota</taxon>
        <taxon>Metazoa</taxon>
        <taxon>Spiralia</taxon>
        <taxon>Lophotrochozoa</taxon>
        <taxon>Platyhelminthes</taxon>
        <taxon>Cestoda</taxon>
        <taxon>Eucestoda</taxon>
        <taxon>Cyclophyllidea</taxon>
        <taxon>Taeniidae</taxon>
        <taxon>Hydatigera</taxon>
    </lineage>
</organism>
<dbReference type="AlphaFoldDB" id="A0A0R3WWZ1"/>
<reference evidence="3" key="1">
    <citation type="submission" date="2017-02" db="UniProtKB">
        <authorList>
            <consortium name="WormBaseParasite"/>
        </authorList>
    </citation>
    <scope>IDENTIFICATION</scope>
</reference>
<evidence type="ECO:0000313" key="1">
    <source>
        <dbReference type="EMBL" id="VDM26585.1"/>
    </source>
</evidence>
<dbReference type="EMBL" id="UYWX01006799">
    <property type="protein sequence ID" value="VDM26585.1"/>
    <property type="molecule type" value="Genomic_DNA"/>
</dbReference>
<dbReference type="Proteomes" id="UP000274429">
    <property type="component" value="Unassembled WGS sequence"/>
</dbReference>